<feature type="transmembrane region" description="Helical" evidence="2">
    <location>
        <begin position="12"/>
        <end position="35"/>
    </location>
</feature>
<dbReference type="EMBL" id="BAAAUG010000069">
    <property type="protein sequence ID" value="GAA3112779.1"/>
    <property type="molecule type" value="Genomic_DNA"/>
</dbReference>
<keyword evidence="4" id="KW-1185">Reference proteome</keyword>
<dbReference type="Proteomes" id="UP001501637">
    <property type="component" value="Unassembled WGS sequence"/>
</dbReference>
<name>A0ABP6MGJ8_9ACTN</name>
<evidence type="ECO:0000256" key="2">
    <source>
        <dbReference type="SAM" id="Phobius"/>
    </source>
</evidence>
<keyword evidence="2" id="KW-1133">Transmembrane helix</keyword>
<dbReference type="SUPFAM" id="SSF103473">
    <property type="entry name" value="MFS general substrate transporter"/>
    <property type="match status" value="1"/>
</dbReference>
<evidence type="ECO:0000313" key="3">
    <source>
        <dbReference type="EMBL" id="GAA3112779.1"/>
    </source>
</evidence>
<comment type="caution">
    <text evidence="3">The sequence shown here is derived from an EMBL/GenBank/DDBJ whole genome shotgun (WGS) entry which is preliminary data.</text>
</comment>
<feature type="region of interest" description="Disordered" evidence="1">
    <location>
        <begin position="152"/>
        <end position="182"/>
    </location>
</feature>
<feature type="transmembrane region" description="Helical" evidence="2">
    <location>
        <begin position="128"/>
        <end position="147"/>
    </location>
</feature>
<gene>
    <name evidence="3" type="ORF">GCM10010449_38790</name>
</gene>
<proteinExistence type="predicted"/>
<evidence type="ECO:0008006" key="5">
    <source>
        <dbReference type="Google" id="ProtNLM"/>
    </source>
</evidence>
<evidence type="ECO:0000313" key="4">
    <source>
        <dbReference type="Proteomes" id="UP001501637"/>
    </source>
</evidence>
<keyword evidence="2" id="KW-0812">Transmembrane</keyword>
<reference evidence="4" key="1">
    <citation type="journal article" date="2019" name="Int. J. Syst. Evol. Microbiol.">
        <title>The Global Catalogue of Microorganisms (GCM) 10K type strain sequencing project: providing services to taxonomists for standard genome sequencing and annotation.</title>
        <authorList>
            <consortium name="The Broad Institute Genomics Platform"/>
            <consortium name="The Broad Institute Genome Sequencing Center for Infectious Disease"/>
            <person name="Wu L."/>
            <person name="Ma J."/>
        </authorList>
    </citation>
    <scope>NUCLEOTIDE SEQUENCE [LARGE SCALE GENOMIC DNA]</scope>
    <source>
        <strain evidence="4">JCM 9092</strain>
    </source>
</reference>
<sequence length="182" mass="17437">MLPSRTNAPASAAAGFVIIFIGVGTFGSLGTNMVVGSVPPERGGSAAALSSISGDLGNALGVATLGSLGAAVYRDTLAPPASTPAEAADAAGASMEDAVTAAGGLPAEAAEALMAAAKAAYTNGLNTIGIACAVITAVSAVISLTMLRKRGGTVPSGEVPQQRENQHEGSTGAAADSLSTPG</sequence>
<accession>A0ABP6MGJ8</accession>
<keyword evidence="2" id="KW-0472">Membrane</keyword>
<protein>
    <recommendedName>
        <fullName evidence="5">MFS transporter</fullName>
    </recommendedName>
</protein>
<organism evidence="3 4">
    <name type="scientific">Streptomyces rectiviolaceus</name>
    <dbReference type="NCBI Taxonomy" id="332591"/>
    <lineage>
        <taxon>Bacteria</taxon>
        <taxon>Bacillati</taxon>
        <taxon>Actinomycetota</taxon>
        <taxon>Actinomycetes</taxon>
        <taxon>Kitasatosporales</taxon>
        <taxon>Streptomycetaceae</taxon>
        <taxon>Streptomyces</taxon>
    </lineage>
</organism>
<evidence type="ECO:0000256" key="1">
    <source>
        <dbReference type="SAM" id="MobiDB-lite"/>
    </source>
</evidence>
<dbReference type="InterPro" id="IPR036259">
    <property type="entry name" value="MFS_trans_sf"/>
</dbReference>